<evidence type="ECO:0000256" key="3">
    <source>
        <dbReference type="ARBA" id="ARBA00023002"/>
    </source>
</evidence>
<evidence type="ECO:0000256" key="2">
    <source>
        <dbReference type="ARBA" id="ARBA00022573"/>
    </source>
</evidence>
<dbReference type="NCBIfam" id="TIGR00715">
    <property type="entry name" value="precor6x_red"/>
    <property type="match status" value="1"/>
</dbReference>
<dbReference type="EC" id="1.3.1.54" evidence="4"/>
<proteinExistence type="predicted"/>
<dbReference type="EMBL" id="QZAA01000247">
    <property type="protein sequence ID" value="RQD73578.1"/>
    <property type="molecule type" value="Genomic_DNA"/>
</dbReference>
<evidence type="ECO:0000313" key="4">
    <source>
        <dbReference type="EMBL" id="RQD73578.1"/>
    </source>
</evidence>
<evidence type="ECO:0000256" key="1">
    <source>
        <dbReference type="ARBA" id="ARBA00004953"/>
    </source>
</evidence>
<protein>
    <submittedName>
        <fullName evidence="4">Precorrin-6A reductase</fullName>
        <ecNumber evidence="4">1.3.1.54</ecNumber>
    </submittedName>
</protein>
<dbReference type="Pfam" id="PF02571">
    <property type="entry name" value="CbiJ"/>
    <property type="match status" value="1"/>
</dbReference>
<gene>
    <name evidence="4" type="primary">cobK</name>
    <name evidence="4" type="ORF">D5R97_09230</name>
</gene>
<comment type="caution">
    <text evidence="4">The sequence shown here is derived from an EMBL/GenBank/DDBJ whole genome shotgun (WGS) entry which is preliminary data.</text>
</comment>
<dbReference type="InterPro" id="IPR003723">
    <property type="entry name" value="Precorrin-6x_reduct"/>
</dbReference>
<dbReference type="UniPathway" id="UPA00148"/>
<organism evidence="4 5">
    <name type="scientific">Candidatus Syntrophonatronum acetioxidans</name>
    <dbReference type="NCBI Taxonomy" id="1795816"/>
    <lineage>
        <taxon>Bacteria</taxon>
        <taxon>Bacillati</taxon>
        <taxon>Bacillota</taxon>
        <taxon>Clostridia</taxon>
        <taxon>Eubacteriales</taxon>
        <taxon>Syntrophomonadaceae</taxon>
        <taxon>Candidatus Syntrophonatronum</taxon>
    </lineage>
</organism>
<accession>A0A424YAR5</accession>
<dbReference type="PROSITE" id="PS51014">
    <property type="entry name" value="COBK_CBIJ"/>
    <property type="match status" value="1"/>
</dbReference>
<keyword evidence="2" id="KW-0169">Cobalamin biosynthesis</keyword>
<dbReference type="GO" id="GO:0016994">
    <property type="term" value="F:precorrin-6A reductase activity"/>
    <property type="evidence" value="ECO:0007669"/>
    <property type="project" value="UniProtKB-EC"/>
</dbReference>
<dbReference type="Proteomes" id="UP000285138">
    <property type="component" value="Unassembled WGS sequence"/>
</dbReference>
<dbReference type="PANTHER" id="PTHR36925">
    <property type="entry name" value="COBALT-PRECORRIN-6A REDUCTASE"/>
    <property type="match status" value="1"/>
</dbReference>
<dbReference type="AlphaFoldDB" id="A0A424YAR5"/>
<sequence>MILVLGGTTEGKRIDSLLREKGFNTVLAAVTEYGVALAREEGSLYTRQGALEMEGMSRLIKEKNIKMVVDATHPFAVQASLNAMEAARSQGRDYLRLERPSLETVSSSRISWAEDFKQAAGEAVKSREKVFLAIGVNNLQVFFKKAEEAGVEIIARVLPLSSSLDKCLKLGLKPSRVVAIQGGGSRELNKALFKEFKVGVLVTKDSGKEWTEEKVKGALELGMKVIIVKRPLLHYGEKVFGREEELVEHLQKILSPAG</sequence>
<keyword evidence="3 4" id="KW-0560">Oxidoreductase</keyword>
<reference evidence="4 5" key="1">
    <citation type="submission" date="2018-08" db="EMBL/GenBank/DDBJ databases">
        <title>The metabolism and importance of syntrophic acetate oxidation coupled to methane or sulfide production in haloalkaline environments.</title>
        <authorList>
            <person name="Timmers P.H.A."/>
            <person name="Vavourakis C.D."/>
            <person name="Sorokin D.Y."/>
            <person name="Sinninghe Damste J.S."/>
            <person name="Muyzer G."/>
            <person name="Stams A.J.M."/>
            <person name="Plugge C.M."/>
        </authorList>
    </citation>
    <scope>NUCLEOTIDE SEQUENCE [LARGE SCALE GENOMIC DNA]</scope>
    <source>
        <strain evidence="4">MSAO_Bac1</strain>
    </source>
</reference>
<evidence type="ECO:0000313" key="5">
    <source>
        <dbReference type="Proteomes" id="UP000285138"/>
    </source>
</evidence>
<dbReference type="GO" id="GO:0009236">
    <property type="term" value="P:cobalamin biosynthetic process"/>
    <property type="evidence" value="ECO:0007669"/>
    <property type="project" value="UniProtKB-UniPathway"/>
</dbReference>
<comment type="pathway">
    <text evidence="1">Cofactor biosynthesis; adenosylcobalamin biosynthesis.</text>
</comment>
<dbReference type="PANTHER" id="PTHR36925:SF1">
    <property type="entry name" value="COBALT-PRECORRIN-6A REDUCTASE"/>
    <property type="match status" value="1"/>
</dbReference>
<name>A0A424YAR5_9FIRM</name>